<dbReference type="InterPro" id="IPR035906">
    <property type="entry name" value="MetI-like_sf"/>
</dbReference>
<dbReference type="InterPro" id="IPR050366">
    <property type="entry name" value="BP-dependent_transpt_permease"/>
</dbReference>
<feature type="transmembrane region" description="Helical" evidence="7">
    <location>
        <begin position="203"/>
        <end position="225"/>
    </location>
</feature>
<keyword evidence="6 7" id="KW-0472">Membrane</keyword>
<feature type="transmembrane region" description="Helical" evidence="7">
    <location>
        <begin position="86"/>
        <end position="110"/>
    </location>
</feature>
<evidence type="ECO:0000259" key="8">
    <source>
        <dbReference type="PROSITE" id="PS50928"/>
    </source>
</evidence>
<dbReference type="RefSeq" id="WP_109624897.1">
    <property type="nucleotide sequence ID" value="NZ_CABJAT010000002.1"/>
</dbReference>
<dbReference type="InterPro" id="IPR025966">
    <property type="entry name" value="OppC_N"/>
</dbReference>
<reference evidence="9 10" key="1">
    <citation type="submission" date="2018-05" db="EMBL/GenBank/DDBJ databases">
        <authorList>
            <person name="Goeker M."/>
            <person name="Huntemann M."/>
            <person name="Clum A."/>
            <person name="Pillay M."/>
            <person name="Palaniappan K."/>
            <person name="Varghese N."/>
            <person name="Mikhailova N."/>
            <person name="Stamatis D."/>
            <person name="Reddy T."/>
            <person name="Daum C."/>
            <person name="Shapiro N."/>
            <person name="Ivanova N."/>
            <person name="Kyrpides N."/>
            <person name="Woyke T."/>
        </authorList>
    </citation>
    <scope>NUCLEOTIDE SEQUENCE [LARGE SCALE GENOMIC DNA]</scope>
    <source>
        <strain evidence="9 10">DSM 26524</strain>
    </source>
</reference>
<keyword evidence="10" id="KW-1185">Reference proteome</keyword>
<evidence type="ECO:0000256" key="3">
    <source>
        <dbReference type="ARBA" id="ARBA00022475"/>
    </source>
</evidence>
<evidence type="ECO:0000256" key="5">
    <source>
        <dbReference type="ARBA" id="ARBA00022989"/>
    </source>
</evidence>
<dbReference type="PANTHER" id="PTHR43386:SF25">
    <property type="entry name" value="PEPTIDE ABC TRANSPORTER PERMEASE PROTEIN"/>
    <property type="match status" value="1"/>
</dbReference>
<dbReference type="Gene3D" id="1.10.3720.10">
    <property type="entry name" value="MetI-like"/>
    <property type="match status" value="1"/>
</dbReference>
<dbReference type="PROSITE" id="PS50928">
    <property type="entry name" value="ABC_TM1"/>
    <property type="match status" value="1"/>
</dbReference>
<dbReference type="GO" id="GO:0055085">
    <property type="term" value="P:transmembrane transport"/>
    <property type="evidence" value="ECO:0007669"/>
    <property type="project" value="InterPro"/>
</dbReference>
<keyword evidence="2 7" id="KW-0813">Transport</keyword>
<keyword evidence="3" id="KW-1003">Cell membrane</keyword>
<dbReference type="GO" id="GO:0005886">
    <property type="term" value="C:plasma membrane"/>
    <property type="evidence" value="ECO:0007669"/>
    <property type="project" value="UniProtKB-SubCell"/>
</dbReference>
<comment type="similarity">
    <text evidence="7">Belongs to the binding-protein-dependent transport system permease family.</text>
</comment>
<feature type="transmembrane region" description="Helical" evidence="7">
    <location>
        <begin position="21"/>
        <end position="42"/>
    </location>
</feature>
<evidence type="ECO:0000313" key="9">
    <source>
        <dbReference type="EMBL" id="PWJ77944.1"/>
    </source>
</evidence>
<sequence>MDKETKTKIHLFFRRLFKRKLVMLAAILVLFFILTAIFAPLLTPYEPNKQDLTAILQKPSASHWLGTDEAGRDVLTRIFYGARTSLIIGVVSVLISAVAGVTLGLVSAYYGGLLNTVISRFIDVLMSLPSLMLALALGLVFGHSIGSLMIILGISTIPTYTRMMSAQVLSVKNQDYITAERVAGARNSRILISHILPNCFSPILVLLTSNIGMTILAESSLSFLGMGINPPTASWGAMVSAGCSKLLLNPVYGIAPGICVCLLVYGFNVLGDGLRDVLDPRLRGSL</sequence>
<proteinExistence type="inferred from homology"/>
<organism evidence="9 10">
    <name type="scientific">Murimonas intestini</name>
    <dbReference type="NCBI Taxonomy" id="1337051"/>
    <lineage>
        <taxon>Bacteria</taxon>
        <taxon>Bacillati</taxon>
        <taxon>Bacillota</taxon>
        <taxon>Clostridia</taxon>
        <taxon>Lachnospirales</taxon>
        <taxon>Lachnospiraceae</taxon>
        <taxon>Murimonas</taxon>
    </lineage>
</organism>
<evidence type="ECO:0000256" key="6">
    <source>
        <dbReference type="ARBA" id="ARBA00023136"/>
    </source>
</evidence>
<keyword evidence="4 7" id="KW-0812">Transmembrane</keyword>
<evidence type="ECO:0000256" key="2">
    <source>
        <dbReference type="ARBA" id="ARBA00022448"/>
    </source>
</evidence>
<feature type="domain" description="ABC transmembrane type-1" evidence="8">
    <location>
        <begin position="82"/>
        <end position="271"/>
    </location>
</feature>
<dbReference type="CDD" id="cd06261">
    <property type="entry name" value="TM_PBP2"/>
    <property type="match status" value="1"/>
</dbReference>
<evidence type="ECO:0000256" key="4">
    <source>
        <dbReference type="ARBA" id="ARBA00022692"/>
    </source>
</evidence>
<dbReference type="InterPro" id="IPR000515">
    <property type="entry name" value="MetI-like"/>
</dbReference>
<name>A0AB73T7Y6_9FIRM</name>
<dbReference type="EMBL" id="QGGY01000002">
    <property type="protein sequence ID" value="PWJ77944.1"/>
    <property type="molecule type" value="Genomic_DNA"/>
</dbReference>
<comment type="subcellular location">
    <subcellularLocation>
        <location evidence="1 7">Cell membrane</location>
        <topology evidence="1 7">Multi-pass membrane protein</topology>
    </subcellularLocation>
</comment>
<evidence type="ECO:0000313" key="10">
    <source>
        <dbReference type="Proteomes" id="UP000245412"/>
    </source>
</evidence>
<accession>A0AB73T7Y6</accession>
<feature type="transmembrane region" description="Helical" evidence="7">
    <location>
        <begin position="131"/>
        <end position="154"/>
    </location>
</feature>
<evidence type="ECO:0000256" key="1">
    <source>
        <dbReference type="ARBA" id="ARBA00004651"/>
    </source>
</evidence>
<dbReference type="SUPFAM" id="SSF161098">
    <property type="entry name" value="MetI-like"/>
    <property type="match status" value="1"/>
</dbReference>
<dbReference type="Proteomes" id="UP000245412">
    <property type="component" value="Unassembled WGS sequence"/>
</dbReference>
<dbReference type="Pfam" id="PF00528">
    <property type="entry name" value="BPD_transp_1"/>
    <property type="match status" value="1"/>
</dbReference>
<comment type="caution">
    <text evidence="9">The sequence shown here is derived from an EMBL/GenBank/DDBJ whole genome shotgun (WGS) entry which is preliminary data.</text>
</comment>
<evidence type="ECO:0000256" key="7">
    <source>
        <dbReference type="RuleBase" id="RU363032"/>
    </source>
</evidence>
<protein>
    <submittedName>
        <fullName evidence="9">Peptide/nickel transport system permease protein</fullName>
    </submittedName>
</protein>
<dbReference type="AlphaFoldDB" id="A0AB73T7Y6"/>
<gene>
    <name evidence="9" type="ORF">C7383_10277</name>
</gene>
<dbReference type="Pfam" id="PF12911">
    <property type="entry name" value="OppC_N"/>
    <property type="match status" value="1"/>
</dbReference>
<keyword evidence="5 7" id="KW-1133">Transmembrane helix</keyword>
<feature type="transmembrane region" description="Helical" evidence="7">
    <location>
        <begin position="246"/>
        <end position="267"/>
    </location>
</feature>
<dbReference type="PANTHER" id="PTHR43386">
    <property type="entry name" value="OLIGOPEPTIDE TRANSPORT SYSTEM PERMEASE PROTEIN APPC"/>
    <property type="match status" value="1"/>
</dbReference>